<feature type="domain" description="HTH merR-type" evidence="3">
    <location>
        <begin position="1"/>
        <end position="70"/>
    </location>
</feature>
<comment type="caution">
    <text evidence="4">The sequence shown here is derived from an EMBL/GenBank/DDBJ whole genome shotgun (WGS) entry which is preliminary data.</text>
</comment>
<dbReference type="Pfam" id="PF13411">
    <property type="entry name" value="MerR_1"/>
    <property type="match status" value="1"/>
</dbReference>
<dbReference type="GO" id="GO:0003677">
    <property type="term" value="F:DNA binding"/>
    <property type="evidence" value="ECO:0007669"/>
    <property type="project" value="UniProtKB-KW"/>
</dbReference>
<accession>A0A7X0RNB7</accession>
<keyword evidence="2" id="KW-0175">Coiled coil</keyword>
<dbReference type="InterPro" id="IPR009061">
    <property type="entry name" value="DNA-bd_dom_put_sf"/>
</dbReference>
<gene>
    <name evidence="4" type="ORF">H7C19_01685</name>
</gene>
<proteinExistence type="predicted"/>
<keyword evidence="5" id="KW-1185">Reference proteome</keyword>
<dbReference type="PANTHER" id="PTHR30204">
    <property type="entry name" value="REDOX-CYCLING DRUG-SENSING TRANSCRIPTIONAL ACTIVATOR SOXR"/>
    <property type="match status" value="1"/>
</dbReference>
<evidence type="ECO:0000313" key="4">
    <source>
        <dbReference type="EMBL" id="MBB6669390.1"/>
    </source>
</evidence>
<dbReference type="RefSeq" id="WP_185140998.1">
    <property type="nucleotide sequence ID" value="NZ_JACJVP010000001.1"/>
</dbReference>
<evidence type="ECO:0000313" key="5">
    <source>
        <dbReference type="Proteomes" id="UP000547209"/>
    </source>
</evidence>
<evidence type="ECO:0000256" key="1">
    <source>
        <dbReference type="ARBA" id="ARBA00023125"/>
    </source>
</evidence>
<organism evidence="4 5">
    <name type="scientific">Cohnella nanjingensis</name>
    <dbReference type="NCBI Taxonomy" id="1387779"/>
    <lineage>
        <taxon>Bacteria</taxon>
        <taxon>Bacillati</taxon>
        <taxon>Bacillota</taxon>
        <taxon>Bacilli</taxon>
        <taxon>Bacillales</taxon>
        <taxon>Paenibacillaceae</taxon>
        <taxon>Cohnella</taxon>
    </lineage>
</organism>
<dbReference type="SMART" id="SM00422">
    <property type="entry name" value="HTH_MERR"/>
    <property type="match status" value="1"/>
</dbReference>
<protein>
    <submittedName>
        <fullName evidence="4">MerR family transcriptional regulator</fullName>
    </submittedName>
</protein>
<sequence>MSIAEVSEKFDLSQDTLRYYERIGLIPPVNRNKSGIRSYTEEDCKWVDFIKCMRQSAGLPVEALIEYVALFRQGDDTLETRKELLIEQRNRLADKIEEMTKTLTRLDDKIERYEQTIVKKEKMLRTGANRAF</sequence>
<keyword evidence="1" id="KW-0238">DNA-binding</keyword>
<reference evidence="4 5" key="1">
    <citation type="submission" date="2020-08" db="EMBL/GenBank/DDBJ databases">
        <title>Cohnella phylogeny.</title>
        <authorList>
            <person name="Dunlap C."/>
        </authorList>
    </citation>
    <scope>NUCLEOTIDE SEQUENCE [LARGE SCALE GENOMIC DNA]</scope>
    <source>
        <strain evidence="4 5">DSM 28246</strain>
    </source>
</reference>
<dbReference type="EMBL" id="JACJVP010000001">
    <property type="protein sequence ID" value="MBB6669390.1"/>
    <property type="molecule type" value="Genomic_DNA"/>
</dbReference>
<dbReference type="Proteomes" id="UP000547209">
    <property type="component" value="Unassembled WGS sequence"/>
</dbReference>
<dbReference type="Gene3D" id="1.10.1660.10">
    <property type="match status" value="1"/>
</dbReference>
<dbReference type="PANTHER" id="PTHR30204:SF98">
    <property type="entry name" value="HTH-TYPE TRANSCRIPTIONAL REGULATOR ADHR"/>
    <property type="match status" value="1"/>
</dbReference>
<dbReference type="SUPFAM" id="SSF46955">
    <property type="entry name" value="Putative DNA-binding domain"/>
    <property type="match status" value="1"/>
</dbReference>
<dbReference type="AlphaFoldDB" id="A0A7X0RNB7"/>
<dbReference type="InterPro" id="IPR000551">
    <property type="entry name" value="MerR-type_HTH_dom"/>
</dbReference>
<evidence type="ECO:0000256" key="2">
    <source>
        <dbReference type="SAM" id="Coils"/>
    </source>
</evidence>
<dbReference type="CDD" id="cd01109">
    <property type="entry name" value="HTH_YyaN"/>
    <property type="match status" value="1"/>
</dbReference>
<dbReference type="PROSITE" id="PS50937">
    <property type="entry name" value="HTH_MERR_2"/>
    <property type="match status" value="1"/>
</dbReference>
<feature type="coiled-coil region" evidence="2">
    <location>
        <begin position="82"/>
        <end position="123"/>
    </location>
</feature>
<dbReference type="GO" id="GO:0003700">
    <property type="term" value="F:DNA-binding transcription factor activity"/>
    <property type="evidence" value="ECO:0007669"/>
    <property type="project" value="InterPro"/>
</dbReference>
<dbReference type="InterPro" id="IPR047057">
    <property type="entry name" value="MerR_fam"/>
</dbReference>
<name>A0A7X0RNB7_9BACL</name>
<evidence type="ECO:0000259" key="3">
    <source>
        <dbReference type="PROSITE" id="PS50937"/>
    </source>
</evidence>